<feature type="domain" description="Response regulatory" evidence="17">
    <location>
        <begin position="576"/>
        <end position="691"/>
    </location>
</feature>
<dbReference type="InterPro" id="IPR004358">
    <property type="entry name" value="Sig_transdc_His_kin-like_C"/>
</dbReference>
<evidence type="ECO:0000259" key="18">
    <source>
        <dbReference type="PROSITE" id="PS50112"/>
    </source>
</evidence>
<dbReference type="SMART" id="SM00448">
    <property type="entry name" value="REC"/>
    <property type="match status" value="1"/>
</dbReference>
<evidence type="ECO:0000256" key="8">
    <source>
        <dbReference type="ARBA" id="ARBA00022692"/>
    </source>
</evidence>
<protein>
    <recommendedName>
        <fullName evidence="3">histidine kinase</fullName>
        <ecNumber evidence="3">2.7.13.3</ecNumber>
    </recommendedName>
</protein>
<evidence type="ECO:0000256" key="2">
    <source>
        <dbReference type="ARBA" id="ARBA00004429"/>
    </source>
</evidence>
<dbReference type="InterPro" id="IPR005467">
    <property type="entry name" value="His_kinase_dom"/>
</dbReference>
<evidence type="ECO:0000256" key="1">
    <source>
        <dbReference type="ARBA" id="ARBA00000085"/>
    </source>
</evidence>
<dbReference type="SUPFAM" id="SSF55785">
    <property type="entry name" value="PYP-like sensor domain (PAS domain)"/>
    <property type="match status" value="1"/>
</dbReference>
<evidence type="ECO:0000256" key="14">
    <source>
        <dbReference type="PROSITE-ProRule" id="PRU00169"/>
    </source>
</evidence>
<comment type="catalytic activity">
    <reaction evidence="1">
        <text>ATP + protein L-histidine = ADP + protein N-phospho-L-histidine.</text>
        <dbReference type="EC" id="2.7.13.3"/>
    </reaction>
</comment>
<dbReference type="CDD" id="cd00075">
    <property type="entry name" value="HATPase"/>
    <property type="match status" value="1"/>
</dbReference>
<keyword evidence="11" id="KW-0418">Kinase</keyword>
<dbReference type="InterPro" id="IPR003661">
    <property type="entry name" value="HisK_dim/P_dom"/>
</dbReference>
<dbReference type="InterPro" id="IPR001610">
    <property type="entry name" value="PAC"/>
</dbReference>
<dbReference type="EMBL" id="JAEDAO010000001">
    <property type="protein sequence ID" value="MBK0394134.1"/>
    <property type="molecule type" value="Genomic_DNA"/>
</dbReference>
<dbReference type="Gene3D" id="3.40.50.2300">
    <property type="match status" value="1"/>
</dbReference>
<feature type="compositionally biased region" description="Low complexity" evidence="15">
    <location>
        <begin position="561"/>
        <end position="575"/>
    </location>
</feature>
<dbReference type="FunFam" id="3.30.565.10:FF:000006">
    <property type="entry name" value="Sensor histidine kinase WalK"/>
    <property type="match status" value="1"/>
</dbReference>
<dbReference type="SUPFAM" id="SSF52172">
    <property type="entry name" value="CheY-like"/>
    <property type="match status" value="1"/>
</dbReference>
<keyword evidence="6 14" id="KW-0597">Phosphoprotein</keyword>
<evidence type="ECO:0000256" key="10">
    <source>
        <dbReference type="ARBA" id="ARBA00022741"/>
    </source>
</evidence>
<dbReference type="InterPro" id="IPR000700">
    <property type="entry name" value="PAS-assoc_C"/>
</dbReference>
<evidence type="ECO:0000256" key="3">
    <source>
        <dbReference type="ARBA" id="ARBA00012438"/>
    </source>
</evidence>
<dbReference type="InterPro" id="IPR003594">
    <property type="entry name" value="HATPase_dom"/>
</dbReference>
<keyword evidence="4" id="KW-1003">Cell membrane</keyword>
<dbReference type="InterPro" id="IPR001789">
    <property type="entry name" value="Sig_transdc_resp-reg_receiver"/>
</dbReference>
<keyword evidence="5" id="KW-0997">Cell inner membrane</keyword>
<evidence type="ECO:0000256" key="15">
    <source>
        <dbReference type="SAM" id="MobiDB-lite"/>
    </source>
</evidence>
<dbReference type="CDD" id="cd00082">
    <property type="entry name" value="HisKA"/>
    <property type="match status" value="1"/>
</dbReference>
<dbReference type="InterPro" id="IPR011006">
    <property type="entry name" value="CheY-like_superfamily"/>
</dbReference>
<dbReference type="SUPFAM" id="SSF47384">
    <property type="entry name" value="Homodimeric domain of signal transducing histidine kinase"/>
    <property type="match status" value="1"/>
</dbReference>
<dbReference type="GO" id="GO:0000155">
    <property type="term" value="F:phosphorelay sensor kinase activity"/>
    <property type="evidence" value="ECO:0007669"/>
    <property type="project" value="InterPro"/>
</dbReference>
<dbReference type="PANTHER" id="PTHR43547">
    <property type="entry name" value="TWO-COMPONENT HISTIDINE KINASE"/>
    <property type="match status" value="1"/>
</dbReference>
<dbReference type="RefSeq" id="WP_200789137.1">
    <property type="nucleotide sequence ID" value="NZ_JAEDAO010000001.1"/>
</dbReference>
<organism evidence="20 21">
    <name type="scientific">Ramlibacter algicola</name>
    <dbReference type="NCBI Taxonomy" id="2795217"/>
    <lineage>
        <taxon>Bacteria</taxon>
        <taxon>Pseudomonadati</taxon>
        <taxon>Pseudomonadota</taxon>
        <taxon>Betaproteobacteria</taxon>
        <taxon>Burkholderiales</taxon>
        <taxon>Comamonadaceae</taxon>
        <taxon>Ramlibacter</taxon>
    </lineage>
</organism>
<dbReference type="InterPro" id="IPR000014">
    <property type="entry name" value="PAS"/>
</dbReference>
<feature type="domain" description="PAC" evidence="19">
    <location>
        <begin position="98"/>
        <end position="150"/>
    </location>
</feature>
<accession>A0A934URU5</accession>
<dbReference type="GO" id="GO:0005886">
    <property type="term" value="C:plasma membrane"/>
    <property type="evidence" value="ECO:0007669"/>
    <property type="project" value="UniProtKB-SubCell"/>
</dbReference>
<dbReference type="InterPro" id="IPR029016">
    <property type="entry name" value="GAF-like_dom_sf"/>
</dbReference>
<dbReference type="EC" id="2.7.13.3" evidence="3"/>
<dbReference type="FunFam" id="2.10.70.100:FF:000001">
    <property type="entry name" value="Sensory transduction histidine kinase"/>
    <property type="match status" value="1"/>
</dbReference>
<keyword evidence="21" id="KW-1185">Reference proteome</keyword>
<evidence type="ECO:0000256" key="4">
    <source>
        <dbReference type="ARBA" id="ARBA00022475"/>
    </source>
</evidence>
<dbReference type="InterPro" id="IPR003018">
    <property type="entry name" value="GAF"/>
</dbReference>
<keyword evidence="9" id="KW-0677">Repeat</keyword>
<dbReference type="NCBIfam" id="TIGR00229">
    <property type="entry name" value="sensory_box"/>
    <property type="match status" value="1"/>
</dbReference>
<feature type="domain" description="Histidine kinase" evidence="16">
    <location>
        <begin position="335"/>
        <end position="553"/>
    </location>
</feature>
<dbReference type="InterPro" id="IPR013655">
    <property type="entry name" value="PAS_fold_3"/>
</dbReference>
<dbReference type="PRINTS" id="PR00344">
    <property type="entry name" value="BCTRLSENSOR"/>
</dbReference>
<evidence type="ECO:0000256" key="12">
    <source>
        <dbReference type="ARBA" id="ARBA00022989"/>
    </source>
</evidence>
<dbReference type="Pfam" id="PF00072">
    <property type="entry name" value="Response_reg"/>
    <property type="match status" value="1"/>
</dbReference>
<dbReference type="SMART" id="SM00065">
    <property type="entry name" value="GAF"/>
    <property type="match status" value="1"/>
</dbReference>
<keyword evidence="13" id="KW-0472">Membrane</keyword>
<dbReference type="SMART" id="SM00387">
    <property type="entry name" value="HATPase_c"/>
    <property type="match status" value="1"/>
</dbReference>
<evidence type="ECO:0000256" key="6">
    <source>
        <dbReference type="ARBA" id="ARBA00022553"/>
    </source>
</evidence>
<feature type="domain" description="PAS" evidence="18">
    <location>
        <begin position="23"/>
        <end position="95"/>
    </location>
</feature>
<comment type="subcellular location">
    <subcellularLocation>
        <location evidence="2">Cell inner membrane</location>
        <topology evidence="2">Multi-pass membrane protein</topology>
    </subcellularLocation>
</comment>
<dbReference type="GO" id="GO:0000166">
    <property type="term" value="F:nucleotide binding"/>
    <property type="evidence" value="ECO:0007669"/>
    <property type="project" value="UniProtKB-KW"/>
</dbReference>
<dbReference type="CDD" id="cd00130">
    <property type="entry name" value="PAS"/>
    <property type="match status" value="1"/>
</dbReference>
<evidence type="ECO:0000313" key="21">
    <source>
        <dbReference type="Proteomes" id="UP000617041"/>
    </source>
</evidence>
<evidence type="ECO:0000259" key="17">
    <source>
        <dbReference type="PROSITE" id="PS50110"/>
    </source>
</evidence>
<keyword evidence="8" id="KW-0812">Transmembrane</keyword>
<evidence type="ECO:0000256" key="5">
    <source>
        <dbReference type="ARBA" id="ARBA00022519"/>
    </source>
</evidence>
<dbReference type="SMART" id="SM00388">
    <property type="entry name" value="HisKA"/>
    <property type="match status" value="1"/>
</dbReference>
<dbReference type="InterPro" id="IPR035965">
    <property type="entry name" value="PAS-like_dom_sf"/>
</dbReference>
<dbReference type="CDD" id="cd17580">
    <property type="entry name" value="REC_2_DhkD-like"/>
    <property type="match status" value="1"/>
</dbReference>
<dbReference type="Gene3D" id="3.30.565.10">
    <property type="entry name" value="Histidine kinase-like ATPase, C-terminal domain"/>
    <property type="match status" value="1"/>
</dbReference>
<feature type="region of interest" description="Disordered" evidence="15">
    <location>
        <begin position="550"/>
        <end position="576"/>
    </location>
</feature>
<keyword evidence="12" id="KW-1133">Transmembrane helix</keyword>
<evidence type="ECO:0000256" key="7">
    <source>
        <dbReference type="ARBA" id="ARBA00022679"/>
    </source>
</evidence>
<evidence type="ECO:0000256" key="13">
    <source>
        <dbReference type="ARBA" id="ARBA00023136"/>
    </source>
</evidence>
<gene>
    <name evidence="20" type="ORF">I8E28_16145</name>
</gene>
<evidence type="ECO:0000313" key="20">
    <source>
        <dbReference type="EMBL" id="MBK0394134.1"/>
    </source>
</evidence>
<dbReference type="Gene3D" id="2.10.70.100">
    <property type="match status" value="1"/>
</dbReference>
<dbReference type="Pfam" id="PF08447">
    <property type="entry name" value="PAS_3"/>
    <property type="match status" value="1"/>
</dbReference>
<name>A0A934URU5_9BURK</name>
<feature type="modified residue" description="4-aspartylphosphate" evidence="14">
    <location>
        <position position="625"/>
    </location>
</feature>
<dbReference type="SMART" id="SM00086">
    <property type="entry name" value="PAC"/>
    <property type="match status" value="1"/>
</dbReference>
<proteinExistence type="predicted"/>
<dbReference type="PROSITE" id="PS50113">
    <property type="entry name" value="PAC"/>
    <property type="match status" value="1"/>
</dbReference>
<reference evidence="20" key="1">
    <citation type="submission" date="2020-12" db="EMBL/GenBank/DDBJ databases">
        <title>Ramlibacter sp. nov., isolated from a freshwater alga, Cryptomonas.</title>
        <authorList>
            <person name="Kim H.M."/>
            <person name="Jeon C.O."/>
        </authorList>
    </citation>
    <scope>NUCLEOTIDE SEQUENCE</scope>
    <source>
        <strain evidence="20">CrO1</strain>
    </source>
</reference>
<comment type="caution">
    <text evidence="20">The sequence shown here is derived from an EMBL/GenBank/DDBJ whole genome shotgun (WGS) entry which is preliminary data.</text>
</comment>
<evidence type="ECO:0000256" key="11">
    <source>
        <dbReference type="ARBA" id="ARBA00022777"/>
    </source>
</evidence>
<dbReference type="PROSITE" id="PS50109">
    <property type="entry name" value="HIS_KIN"/>
    <property type="match status" value="1"/>
</dbReference>
<dbReference type="Pfam" id="PF00512">
    <property type="entry name" value="HisKA"/>
    <property type="match status" value="1"/>
</dbReference>
<dbReference type="PROSITE" id="PS50110">
    <property type="entry name" value="RESPONSE_REGULATORY"/>
    <property type="match status" value="1"/>
</dbReference>
<dbReference type="InterPro" id="IPR036097">
    <property type="entry name" value="HisK_dim/P_sf"/>
</dbReference>
<dbReference type="Pfam" id="PF02518">
    <property type="entry name" value="HATPase_c"/>
    <property type="match status" value="1"/>
</dbReference>
<evidence type="ECO:0000256" key="9">
    <source>
        <dbReference type="ARBA" id="ARBA00022737"/>
    </source>
</evidence>
<dbReference type="PROSITE" id="PS50112">
    <property type="entry name" value="PAS"/>
    <property type="match status" value="1"/>
</dbReference>
<dbReference type="SUPFAM" id="SSF55874">
    <property type="entry name" value="ATPase domain of HSP90 chaperone/DNA topoisomerase II/histidine kinase"/>
    <property type="match status" value="1"/>
</dbReference>
<dbReference type="Proteomes" id="UP000617041">
    <property type="component" value="Unassembled WGS sequence"/>
</dbReference>
<dbReference type="Gene3D" id="3.30.450.20">
    <property type="entry name" value="PAS domain"/>
    <property type="match status" value="1"/>
</dbReference>
<sequence length="691" mass="75130">MASPAATALSGNGRARPMDLHEAEEPLQLAIEAGNLGLWQIDLATGATRWWPGMDRLHGLPPDAPTPDITNYAERIHPEDREHFQQAYQQSIAGTGWHRVEYRVVWPDGTVRWLEARGRVRRDTAGQPRSMAGVCMDITRRKQVESDLTFLARASEELAEVDDWQCTLDRIARLAVPRFADWCAVDLLQPDGSLARVSAAHVDPAKVQLAHDLHRCYPPDPASPAGTWNVLRTGQGLLVGHITDEMLANGTSDQELLRMLRGLGLRSYIGAPLTVRGRTIGVLTFITAESGREYDTGDLALAEDLAHRAAIAIDNAQLVGTMREADRTKDVFLATLAHELRNPLAPIWNGLSLVRRARGDPQRIEHAVGVMERQVGQLARLVDDLLDVSRIGTGKIELHKEATNLVHVIGAAVEISRPHIEALHHKLSISFPDAPTDIVGDPARLTQVFSNLLNNAAKYTRRGGKIDVIVDGDASELRVVVRDNGIGIQPAMLGKVFGLFTQVEQPDDRRQGGLGIGLSLVEGLVRLHGGRVEAHSRGEEQGSEFIVVLPRTAPPAPPRPAADAGSAPAPGTGPRKLLVVDDNEDAASTVAELLGMSGHQVAIAHDGTGAVRLTAEFRPDVVLLDIGLPDFDGYEVARRIRKLEGVRQPILIALTGWGQEQDKQAALAAGFDHHWTKPVDPARLMQLGAPR</sequence>
<keyword evidence="10" id="KW-0547">Nucleotide-binding</keyword>
<evidence type="ECO:0000259" key="19">
    <source>
        <dbReference type="PROSITE" id="PS50113"/>
    </source>
</evidence>
<dbReference type="Gene3D" id="3.30.450.40">
    <property type="match status" value="1"/>
</dbReference>
<dbReference type="Gene3D" id="1.10.287.130">
    <property type="match status" value="1"/>
</dbReference>
<keyword evidence="7" id="KW-0808">Transferase</keyword>
<dbReference type="PANTHER" id="PTHR43547:SF2">
    <property type="entry name" value="HYBRID SIGNAL TRANSDUCTION HISTIDINE KINASE C"/>
    <property type="match status" value="1"/>
</dbReference>
<evidence type="ECO:0000259" key="16">
    <source>
        <dbReference type="PROSITE" id="PS50109"/>
    </source>
</evidence>
<dbReference type="SUPFAM" id="SSF55781">
    <property type="entry name" value="GAF domain-like"/>
    <property type="match status" value="1"/>
</dbReference>
<dbReference type="AlphaFoldDB" id="A0A934URU5"/>
<dbReference type="Pfam" id="PF01590">
    <property type="entry name" value="GAF"/>
    <property type="match status" value="1"/>
</dbReference>
<dbReference type="InterPro" id="IPR036890">
    <property type="entry name" value="HATPase_C_sf"/>
</dbReference>